<protein>
    <recommendedName>
        <fullName evidence="5">FAD-binding PCMH-type domain-containing protein</fullName>
    </recommendedName>
</protein>
<keyword evidence="3" id="KW-0274">FAD</keyword>
<evidence type="ECO:0000256" key="1">
    <source>
        <dbReference type="ARBA" id="ARBA00005466"/>
    </source>
</evidence>
<feature type="domain" description="FAD-binding PCMH-type" evidence="5">
    <location>
        <begin position="40"/>
        <end position="203"/>
    </location>
</feature>
<proteinExistence type="inferred from homology"/>
<keyword evidence="4" id="KW-0560">Oxidoreductase</keyword>
<dbReference type="Gene3D" id="3.30.465.10">
    <property type="match status" value="1"/>
</dbReference>
<sequence length="203" mass="21564">MTVSTFLSAINAELSKEAKVLSDPDTNGFKAAHERWTDRDLKTPSAIVIVATEDDIVKTVQLALKHDIPFVPKSGGHSAWSTIGQEGIIIDLSNYNKVKIDKSTKTVTIQSGIVNKQLIGALYEHNLFLPLGGGNTIGSVPQALGGGLCALSKQCGNTSDNVLSARLVTATGELITVDSNRSDLLWALKGAGQYFGLVTELTL</sequence>
<dbReference type="AlphaFoldDB" id="A0A8H7SYE7"/>
<gene>
    <name evidence="6" type="ORF">IFR04_015734</name>
</gene>
<dbReference type="PANTHER" id="PTHR42973:SF7">
    <property type="entry name" value="FAD-BINDING PCMH-TYPE DOMAIN-CONTAINING PROTEIN"/>
    <property type="match status" value="1"/>
</dbReference>
<dbReference type="OrthoDB" id="415825at2759"/>
<keyword evidence="7" id="KW-1185">Reference proteome</keyword>
<comment type="similarity">
    <text evidence="1">Belongs to the oxygen-dependent FAD-linked oxidoreductase family.</text>
</comment>
<dbReference type="GO" id="GO:0071949">
    <property type="term" value="F:FAD binding"/>
    <property type="evidence" value="ECO:0007669"/>
    <property type="project" value="InterPro"/>
</dbReference>
<dbReference type="PROSITE" id="PS51387">
    <property type="entry name" value="FAD_PCMH"/>
    <property type="match status" value="1"/>
</dbReference>
<dbReference type="InterPro" id="IPR016169">
    <property type="entry name" value="FAD-bd_PCMH_sub2"/>
</dbReference>
<reference evidence="6" key="1">
    <citation type="submission" date="2021-02" db="EMBL/GenBank/DDBJ databases">
        <title>Genome sequence Cadophora malorum strain M34.</title>
        <authorList>
            <person name="Stefanovic E."/>
            <person name="Vu D."/>
            <person name="Scully C."/>
            <person name="Dijksterhuis J."/>
            <person name="Roader J."/>
            <person name="Houbraken J."/>
        </authorList>
    </citation>
    <scope>NUCLEOTIDE SEQUENCE</scope>
    <source>
        <strain evidence="6">M34</strain>
    </source>
</reference>
<dbReference type="InterPro" id="IPR036318">
    <property type="entry name" value="FAD-bd_PCMH-like_sf"/>
</dbReference>
<evidence type="ECO:0000256" key="2">
    <source>
        <dbReference type="ARBA" id="ARBA00022630"/>
    </source>
</evidence>
<keyword evidence="2" id="KW-0285">Flavoprotein</keyword>
<dbReference type="PANTHER" id="PTHR42973">
    <property type="entry name" value="BINDING OXIDOREDUCTASE, PUTATIVE (AFU_ORTHOLOGUE AFUA_1G17690)-RELATED"/>
    <property type="match status" value="1"/>
</dbReference>
<evidence type="ECO:0000259" key="5">
    <source>
        <dbReference type="PROSITE" id="PS51387"/>
    </source>
</evidence>
<evidence type="ECO:0000313" key="6">
    <source>
        <dbReference type="EMBL" id="KAG4411135.1"/>
    </source>
</evidence>
<comment type="caution">
    <text evidence="6">The sequence shown here is derived from an EMBL/GenBank/DDBJ whole genome shotgun (WGS) entry which is preliminary data.</text>
</comment>
<name>A0A8H7SYE7_9HELO</name>
<evidence type="ECO:0000256" key="4">
    <source>
        <dbReference type="ARBA" id="ARBA00023002"/>
    </source>
</evidence>
<dbReference type="Pfam" id="PF01565">
    <property type="entry name" value="FAD_binding_4"/>
    <property type="match status" value="1"/>
</dbReference>
<evidence type="ECO:0000313" key="7">
    <source>
        <dbReference type="Proteomes" id="UP000664132"/>
    </source>
</evidence>
<dbReference type="InterPro" id="IPR016166">
    <property type="entry name" value="FAD-bd_PCMH"/>
</dbReference>
<dbReference type="GO" id="GO:0016491">
    <property type="term" value="F:oxidoreductase activity"/>
    <property type="evidence" value="ECO:0007669"/>
    <property type="project" value="UniProtKB-KW"/>
</dbReference>
<dbReference type="EMBL" id="JAFJYH010000516">
    <property type="protein sequence ID" value="KAG4411135.1"/>
    <property type="molecule type" value="Genomic_DNA"/>
</dbReference>
<dbReference type="Proteomes" id="UP000664132">
    <property type="component" value="Unassembled WGS sequence"/>
</dbReference>
<dbReference type="InterPro" id="IPR050416">
    <property type="entry name" value="FAD-linked_Oxidoreductase"/>
</dbReference>
<dbReference type="SUPFAM" id="SSF56176">
    <property type="entry name" value="FAD-binding/transporter-associated domain-like"/>
    <property type="match status" value="1"/>
</dbReference>
<accession>A0A8H7SYE7</accession>
<dbReference type="InterPro" id="IPR006094">
    <property type="entry name" value="Oxid_FAD_bind_N"/>
</dbReference>
<organism evidence="6 7">
    <name type="scientific">Cadophora malorum</name>
    <dbReference type="NCBI Taxonomy" id="108018"/>
    <lineage>
        <taxon>Eukaryota</taxon>
        <taxon>Fungi</taxon>
        <taxon>Dikarya</taxon>
        <taxon>Ascomycota</taxon>
        <taxon>Pezizomycotina</taxon>
        <taxon>Leotiomycetes</taxon>
        <taxon>Helotiales</taxon>
        <taxon>Ploettnerulaceae</taxon>
        <taxon>Cadophora</taxon>
    </lineage>
</organism>
<evidence type="ECO:0000256" key="3">
    <source>
        <dbReference type="ARBA" id="ARBA00022827"/>
    </source>
</evidence>